<dbReference type="EMBL" id="FORA01000002">
    <property type="protein sequence ID" value="SFI85366.1"/>
    <property type="molecule type" value="Genomic_DNA"/>
</dbReference>
<dbReference type="STRING" id="390807.SAMN04488095_1565"/>
<reference evidence="12 13" key="1">
    <citation type="submission" date="2016-10" db="EMBL/GenBank/DDBJ databases">
        <authorList>
            <person name="de Groot N.N."/>
        </authorList>
    </citation>
    <scope>NUCLEOTIDE SEQUENCE [LARGE SCALE GENOMIC DNA]</scope>
    <source>
        <strain evidence="12 13">DSM 19073</strain>
    </source>
</reference>
<evidence type="ECO:0000256" key="8">
    <source>
        <dbReference type="ARBA" id="ARBA00023012"/>
    </source>
</evidence>
<feature type="transmembrane region" description="Helical" evidence="10">
    <location>
        <begin position="9"/>
        <end position="30"/>
    </location>
</feature>
<dbReference type="InterPro" id="IPR003661">
    <property type="entry name" value="HisK_dim/P_dom"/>
</dbReference>
<keyword evidence="7" id="KW-0067">ATP-binding</keyword>
<dbReference type="CDD" id="cd00075">
    <property type="entry name" value="HATPase"/>
    <property type="match status" value="1"/>
</dbReference>
<dbReference type="GO" id="GO:0007234">
    <property type="term" value="P:osmosensory signaling via phosphorelay pathway"/>
    <property type="evidence" value="ECO:0007669"/>
    <property type="project" value="TreeGrafter"/>
</dbReference>
<dbReference type="Pfam" id="PF02518">
    <property type="entry name" value="HATPase_c"/>
    <property type="match status" value="1"/>
</dbReference>
<dbReference type="InterPro" id="IPR003594">
    <property type="entry name" value="HATPase_dom"/>
</dbReference>
<keyword evidence="13" id="KW-1185">Reference proteome</keyword>
<keyword evidence="4" id="KW-0808">Transferase</keyword>
<dbReference type="EC" id="2.7.13.3" evidence="2"/>
<evidence type="ECO:0000256" key="9">
    <source>
        <dbReference type="SAM" id="Coils"/>
    </source>
</evidence>
<feature type="domain" description="Histidine kinase" evidence="11">
    <location>
        <begin position="249"/>
        <end position="459"/>
    </location>
</feature>
<evidence type="ECO:0000256" key="4">
    <source>
        <dbReference type="ARBA" id="ARBA00022679"/>
    </source>
</evidence>
<keyword evidence="5" id="KW-0547">Nucleotide-binding</keyword>
<comment type="catalytic activity">
    <reaction evidence="1">
        <text>ATP + protein L-histidine = ADP + protein N-phospho-L-histidine.</text>
        <dbReference type="EC" id="2.7.13.3"/>
    </reaction>
</comment>
<dbReference type="InterPro" id="IPR005467">
    <property type="entry name" value="His_kinase_dom"/>
</dbReference>
<keyword evidence="10" id="KW-0472">Membrane</keyword>
<dbReference type="CDD" id="cd00082">
    <property type="entry name" value="HisKA"/>
    <property type="match status" value="1"/>
</dbReference>
<dbReference type="GO" id="GO:0000155">
    <property type="term" value="F:phosphorelay sensor kinase activity"/>
    <property type="evidence" value="ECO:0007669"/>
    <property type="project" value="InterPro"/>
</dbReference>
<evidence type="ECO:0000256" key="10">
    <source>
        <dbReference type="SAM" id="Phobius"/>
    </source>
</evidence>
<gene>
    <name evidence="12" type="ORF">SAMN04488095_1565</name>
</gene>
<keyword evidence="10" id="KW-0812">Transmembrane</keyword>
<keyword evidence="10" id="KW-1133">Transmembrane helix</keyword>
<dbReference type="GO" id="GO:0005524">
    <property type="term" value="F:ATP binding"/>
    <property type="evidence" value="ECO:0007669"/>
    <property type="project" value="UniProtKB-KW"/>
</dbReference>
<sequence length="462" mass="50663">MLKTLSGRFLILTVIFVMLAEVLIFVPSIARFRLDYLTDRMERAQIASLALLGTGDMIDDELEVELLENAGVLNVVLRRDSLRQLVLSSDLPGPVTRTVDLRDPSTFVLIRDALTRFVTPTPEIIRVIAEPARGGGTQIEAAIDTGDLHMAMVDYGITILWLSLVISVLTSAFLFLAVRRLMVTPIKALVRQMRRYAEAPEDARRVIEPRSSVRELREAEMTLRDLETQLTQSLRQKERLAQLGSAVAKVSHDLRNILTTATLLGDRLEMVDDPTVKRIAPKIVKSLTRAVSLTEGTLAFGRAEEAPPALQMVSADAFFQELCEGEQLAVDPELVRIVHDAPPGLSIRMDPDQLHRVVGNLIRNARQAMETAAQPGTITVSAGEDDTGWHIRVTDTGPGLPPKAQENLFQAFQGNVRKGGTGLGLAIAQELVRGHGGTLELEKTGPEGTVFCLVLPRELDAA</sequence>
<protein>
    <recommendedName>
        <fullName evidence="2">histidine kinase</fullName>
        <ecNumber evidence="2">2.7.13.3</ecNumber>
    </recommendedName>
</protein>
<accession>A0A1I3LLL6</accession>
<dbReference type="SMART" id="SM00388">
    <property type="entry name" value="HisKA"/>
    <property type="match status" value="1"/>
</dbReference>
<dbReference type="InterPro" id="IPR050351">
    <property type="entry name" value="BphY/WalK/GraS-like"/>
</dbReference>
<keyword evidence="3" id="KW-0597">Phosphoprotein</keyword>
<name>A0A1I3LLL6_9RHOB</name>
<dbReference type="PANTHER" id="PTHR42878:SF7">
    <property type="entry name" value="SENSOR HISTIDINE KINASE GLRK"/>
    <property type="match status" value="1"/>
</dbReference>
<dbReference type="SMART" id="SM00387">
    <property type="entry name" value="HATPase_c"/>
    <property type="match status" value="1"/>
</dbReference>
<keyword evidence="6" id="KW-0418">Kinase</keyword>
<evidence type="ECO:0000256" key="5">
    <source>
        <dbReference type="ARBA" id="ARBA00022741"/>
    </source>
</evidence>
<keyword evidence="9" id="KW-0175">Coiled coil</keyword>
<feature type="coiled-coil region" evidence="9">
    <location>
        <begin position="216"/>
        <end position="243"/>
    </location>
</feature>
<dbReference type="Gene3D" id="1.10.287.130">
    <property type="match status" value="1"/>
</dbReference>
<dbReference type="SUPFAM" id="SSF55874">
    <property type="entry name" value="ATPase domain of HSP90 chaperone/DNA topoisomerase II/histidine kinase"/>
    <property type="match status" value="1"/>
</dbReference>
<dbReference type="InterPro" id="IPR036890">
    <property type="entry name" value="HATPase_C_sf"/>
</dbReference>
<keyword evidence="8" id="KW-0902">Two-component regulatory system</keyword>
<dbReference type="PRINTS" id="PR00344">
    <property type="entry name" value="BCTRLSENSOR"/>
</dbReference>
<dbReference type="RefSeq" id="WP_092779033.1">
    <property type="nucleotide sequence ID" value="NZ_FORA01000002.1"/>
</dbReference>
<dbReference type="SUPFAM" id="SSF47384">
    <property type="entry name" value="Homodimeric domain of signal transducing histidine kinase"/>
    <property type="match status" value="1"/>
</dbReference>
<evidence type="ECO:0000256" key="3">
    <source>
        <dbReference type="ARBA" id="ARBA00022553"/>
    </source>
</evidence>
<proteinExistence type="predicted"/>
<evidence type="ECO:0000256" key="7">
    <source>
        <dbReference type="ARBA" id="ARBA00022840"/>
    </source>
</evidence>
<dbReference type="AlphaFoldDB" id="A0A1I3LLL6"/>
<dbReference type="Gene3D" id="3.30.565.10">
    <property type="entry name" value="Histidine kinase-like ATPase, C-terminal domain"/>
    <property type="match status" value="1"/>
</dbReference>
<evidence type="ECO:0000256" key="2">
    <source>
        <dbReference type="ARBA" id="ARBA00012438"/>
    </source>
</evidence>
<dbReference type="Proteomes" id="UP000199110">
    <property type="component" value="Unassembled WGS sequence"/>
</dbReference>
<evidence type="ECO:0000259" key="11">
    <source>
        <dbReference type="PROSITE" id="PS50109"/>
    </source>
</evidence>
<dbReference type="GO" id="GO:0030295">
    <property type="term" value="F:protein kinase activator activity"/>
    <property type="evidence" value="ECO:0007669"/>
    <property type="project" value="TreeGrafter"/>
</dbReference>
<dbReference type="PANTHER" id="PTHR42878">
    <property type="entry name" value="TWO-COMPONENT HISTIDINE KINASE"/>
    <property type="match status" value="1"/>
</dbReference>
<dbReference type="OrthoDB" id="9784218at2"/>
<evidence type="ECO:0000256" key="1">
    <source>
        <dbReference type="ARBA" id="ARBA00000085"/>
    </source>
</evidence>
<organism evidence="12 13">
    <name type="scientific">Jannaschia pohangensis</name>
    <dbReference type="NCBI Taxonomy" id="390807"/>
    <lineage>
        <taxon>Bacteria</taxon>
        <taxon>Pseudomonadati</taxon>
        <taxon>Pseudomonadota</taxon>
        <taxon>Alphaproteobacteria</taxon>
        <taxon>Rhodobacterales</taxon>
        <taxon>Roseobacteraceae</taxon>
        <taxon>Jannaschia</taxon>
    </lineage>
</organism>
<feature type="transmembrane region" description="Helical" evidence="10">
    <location>
        <begin position="155"/>
        <end position="178"/>
    </location>
</feature>
<evidence type="ECO:0000256" key="6">
    <source>
        <dbReference type="ARBA" id="ARBA00022777"/>
    </source>
</evidence>
<dbReference type="InterPro" id="IPR004358">
    <property type="entry name" value="Sig_transdc_His_kin-like_C"/>
</dbReference>
<dbReference type="GO" id="GO:0000156">
    <property type="term" value="F:phosphorelay response regulator activity"/>
    <property type="evidence" value="ECO:0007669"/>
    <property type="project" value="TreeGrafter"/>
</dbReference>
<dbReference type="PROSITE" id="PS50109">
    <property type="entry name" value="HIS_KIN"/>
    <property type="match status" value="1"/>
</dbReference>
<dbReference type="InterPro" id="IPR036097">
    <property type="entry name" value="HisK_dim/P_sf"/>
</dbReference>
<evidence type="ECO:0000313" key="13">
    <source>
        <dbReference type="Proteomes" id="UP000199110"/>
    </source>
</evidence>
<evidence type="ECO:0000313" key="12">
    <source>
        <dbReference type="EMBL" id="SFI85366.1"/>
    </source>
</evidence>